<evidence type="ECO:0000256" key="1">
    <source>
        <dbReference type="SAM" id="MobiDB-lite"/>
    </source>
</evidence>
<protein>
    <submittedName>
        <fullName evidence="2">Uncharacterized protein</fullName>
    </submittedName>
</protein>
<dbReference type="Proteomes" id="UP001162483">
    <property type="component" value="Unassembled WGS sequence"/>
</dbReference>
<reference evidence="2" key="1">
    <citation type="submission" date="2023-05" db="EMBL/GenBank/DDBJ databases">
        <authorList>
            <person name="Stuckert A."/>
        </authorList>
    </citation>
    <scope>NUCLEOTIDE SEQUENCE</scope>
</reference>
<dbReference type="EMBL" id="CATNWA010016099">
    <property type="protein sequence ID" value="CAI9589879.1"/>
    <property type="molecule type" value="Genomic_DNA"/>
</dbReference>
<keyword evidence="3" id="KW-1185">Reference proteome</keyword>
<feature type="non-terminal residue" evidence="2">
    <location>
        <position position="109"/>
    </location>
</feature>
<accession>A0ABN9F085</accession>
<proteinExistence type="predicted"/>
<evidence type="ECO:0000313" key="3">
    <source>
        <dbReference type="Proteomes" id="UP001162483"/>
    </source>
</evidence>
<comment type="caution">
    <text evidence="2">The sequence shown here is derived from an EMBL/GenBank/DDBJ whole genome shotgun (WGS) entry which is preliminary data.</text>
</comment>
<organism evidence="2 3">
    <name type="scientific">Staurois parvus</name>
    <dbReference type="NCBI Taxonomy" id="386267"/>
    <lineage>
        <taxon>Eukaryota</taxon>
        <taxon>Metazoa</taxon>
        <taxon>Chordata</taxon>
        <taxon>Craniata</taxon>
        <taxon>Vertebrata</taxon>
        <taxon>Euteleostomi</taxon>
        <taxon>Amphibia</taxon>
        <taxon>Batrachia</taxon>
        <taxon>Anura</taxon>
        <taxon>Neobatrachia</taxon>
        <taxon>Ranoidea</taxon>
        <taxon>Ranidae</taxon>
        <taxon>Staurois</taxon>
    </lineage>
</organism>
<evidence type="ECO:0000313" key="2">
    <source>
        <dbReference type="EMBL" id="CAI9589879.1"/>
    </source>
</evidence>
<gene>
    <name evidence="2" type="ORF">SPARVUS_LOCUS10955910</name>
</gene>
<sequence>MREDITLQVDNKRILKGDSVASRMREDNEVAQGGSHLFDDMEAGETHMPKRMGRSVQRGCQPASVLQANPQMIQTRDKGKQSVDNMQWSIDPGADLSQYKMDVTVIEDK</sequence>
<name>A0ABN9F085_9NEOB</name>
<feature type="region of interest" description="Disordered" evidence="1">
    <location>
        <begin position="24"/>
        <end position="45"/>
    </location>
</feature>